<sequence length="92" mass="10546">MTNQKYKNLTLREFDAAAEKFDDSDPSVYNLCRKDYPDLLEELLKEPCQDVLDCGCGTGAMLVMFRDACPDKQYTGKERYGINKFSFVLSKV</sequence>
<evidence type="ECO:0000313" key="2">
    <source>
        <dbReference type="Proteomes" id="UP000095780"/>
    </source>
</evidence>
<name>A0A174ZTV8_9FIRM</name>
<reference evidence="1 2" key="1">
    <citation type="submission" date="2015-09" db="EMBL/GenBank/DDBJ databases">
        <authorList>
            <consortium name="Pathogen Informatics"/>
        </authorList>
    </citation>
    <scope>NUCLEOTIDE SEQUENCE [LARGE SCALE GENOMIC DNA]</scope>
    <source>
        <strain evidence="1 2">2789STDY5834878</strain>
    </source>
</reference>
<organism evidence="1 2">
    <name type="scientific">Lachnospira eligens</name>
    <dbReference type="NCBI Taxonomy" id="39485"/>
    <lineage>
        <taxon>Bacteria</taxon>
        <taxon>Bacillati</taxon>
        <taxon>Bacillota</taxon>
        <taxon>Clostridia</taxon>
        <taxon>Lachnospirales</taxon>
        <taxon>Lachnospiraceae</taxon>
        <taxon>Lachnospira</taxon>
    </lineage>
</organism>
<dbReference type="Proteomes" id="UP000095780">
    <property type="component" value="Unassembled WGS sequence"/>
</dbReference>
<dbReference type="Gene3D" id="3.40.50.150">
    <property type="entry name" value="Vaccinia Virus protein VP39"/>
    <property type="match status" value="1"/>
</dbReference>
<evidence type="ECO:0000313" key="1">
    <source>
        <dbReference type="EMBL" id="CUQ89167.1"/>
    </source>
</evidence>
<dbReference type="InterPro" id="IPR029063">
    <property type="entry name" value="SAM-dependent_MTases_sf"/>
</dbReference>
<accession>A0A174ZTV8</accession>
<dbReference type="AlphaFoldDB" id="A0A174ZTV8"/>
<protein>
    <recommendedName>
        <fullName evidence="3">Class I SAM-dependent methyltransferase</fullName>
    </recommendedName>
</protein>
<dbReference type="SUPFAM" id="SSF53335">
    <property type="entry name" value="S-adenosyl-L-methionine-dependent methyltransferases"/>
    <property type="match status" value="1"/>
</dbReference>
<evidence type="ECO:0008006" key="3">
    <source>
        <dbReference type="Google" id="ProtNLM"/>
    </source>
</evidence>
<gene>
    <name evidence="1" type="ORF">ERS852492_02407</name>
</gene>
<dbReference type="RefSeq" id="WP_055287865.1">
    <property type="nucleotide sequence ID" value="NZ_CABIXW010000007.1"/>
</dbReference>
<proteinExistence type="predicted"/>
<dbReference type="EMBL" id="CZBV01000007">
    <property type="protein sequence ID" value="CUQ89167.1"/>
    <property type="molecule type" value="Genomic_DNA"/>
</dbReference>